<feature type="transmembrane region" description="Helical" evidence="2">
    <location>
        <begin position="114"/>
        <end position="136"/>
    </location>
</feature>
<feature type="transmembrane region" description="Helical" evidence="2">
    <location>
        <begin position="79"/>
        <end position="102"/>
    </location>
</feature>
<keyword evidence="1" id="KW-0175">Coiled coil</keyword>
<feature type="transmembrane region" description="Helical" evidence="2">
    <location>
        <begin position="255"/>
        <end position="277"/>
    </location>
</feature>
<keyword evidence="2" id="KW-0812">Transmembrane</keyword>
<comment type="caution">
    <text evidence="3">The sequence shown here is derived from an EMBL/GenBank/DDBJ whole genome shotgun (WGS) entry which is preliminary data.</text>
</comment>
<name>A0A6N4RBF8_BLAVI</name>
<evidence type="ECO:0000256" key="2">
    <source>
        <dbReference type="SAM" id="Phobius"/>
    </source>
</evidence>
<gene>
    <name evidence="3" type="ORF">DI628_01675</name>
</gene>
<keyword evidence="2" id="KW-0472">Membrane</keyword>
<proteinExistence type="predicted"/>
<evidence type="ECO:0000256" key="1">
    <source>
        <dbReference type="SAM" id="Coils"/>
    </source>
</evidence>
<dbReference type="EMBL" id="VAFM01000001">
    <property type="protein sequence ID" value="TKW61362.1"/>
    <property type="molecule type" value="Genomic_DNA"/>
</dbReference>
<dbReference type="AlphaFoldDB" id="A0A6N4RBF8"/>
<feature type="coiled-coil region" evidence="1">
    <location>
        <begin position="200"/>
        <end position="246"/>
    </location>
</feature>
<protein>
    <submittedName>
        <fullName evidence="3">PhnA-like protein</fullName>
    </submittedName>
</protein>
<accession>A0A6N4RBF8</accession>
<dbReference type="Proteomes" id="UP000320948">
    <property type="component" value="Unassembled WGS sequence"/>
</dbReference>
<reference evidence="3 4" key="1">
    <citation type="journal article" date="2017" name="Nat. Commun.">
        <title>In situ click chemistry generation of cyclooxygenase-2 inhibitors.</title>
        <authorList>
            <person name="Bhardwaj A."/>
            <person name="Kaur J."/>
            <person name="Wuest M."/>
            <person name="Wuest F."/>
        </authorList>
    </citation>
    <scope>NUCLEOTIDE SEQUENCE [LARGE SCALE GENOMIC DNA]</scope>
    <source>
        <strain evidence="3">S2_018_000_R2_106</strain>
    </source>
</reference>
<sequence length="293" mass="30677">MARITIPGGSFAAAPTINVFEEAVKMPSSISWRSVLAGVTVALCISIILNLIGMAIGFSTVDPATGDTPSAMTLSVWAAIWYVMTAIAAAFAGGWVASYLSNRQYGQLGGWHGLVTWAVSTLIMVYLVSAAMGSLVGSTLNAVGGAAQTAAIAAAPATMNDPLDDLDARVSAYSSNDARALSEVTSQNIRRMIYGQPADVEQLRAQAVAATMRANNMTEDQARQYVAQLEQDYRVAAEKIKAKAAEAAEATSKGIARISIVAALTLIFGALAGWMGGNAVTTLRRERVDIARV</sequence>
<evidence type="ECO:0000313" key="4">
    <source>
        <dbReference type="Proteomes" id="UP000320948"/>
    </source>
</evidence>
<evidence type="ECO:0000313" key="3">
    <source>
        <dbReference type="EMBL" id="TKW61362.1"/>
    </source>
</evidence>
<organism evidence="3 4">
    <name type="scientific">Blastochloris viridis</name>
    <name type="common">Rhodopseudomonas viridis</name>
    <dbReference type="NCBI Taxonomy" id="1079"/>
    <lineage>
        <taxon>Bacteria</taxon>
        <taxon>Pseudomonadati</taxon>
        <taxon>Pseudomonadota</taxon>
        <taxon>Alphaproteobacteria</taxon>
        <taxon>Hyphomicrobiales</taxon>
        <taxon>Blastochloridaceae</taxon>
        <taxon>Blastochloris</taxon>
    </lineage>
</organism>
<keyword evidence="2" id="KW-1133">Transmembrane helix</keyword>
<feature type="transmembrane region" description="Helical" evidence="2">
    <location>
        <begin position="35"/>
        <end position="59"/>
    </location>
</feature>